<gene>
    <name evidence="1" type="ORF">PAC_05324</name>
</gene>
<dbReference type="EMBL" id="FJOG01000006">
    <property type="protein sequence ID" value="CZR55436.1"/>
    <property type="molecule type" value="Genomic_DNA"/>
</dbReference>
<evidence type="ECO:0008006" key="3">
    <source>
        <dbReference type="Google" id="ProtNLM"/>
    </source>
</evidence>
<organism evidence="1 2">
    <name type="scientific">Phialocephala subalpina</name>
    <dbReference type="NCBI Taxonomy" id="576137"/>
    <lineage>
        <taxon>Eukaryota</taxon>
        <taxon>Fungi</taxon>
        <taxon>Dikarya</taxon>
        <taxon>Ascomycota</taxon>
        <taxon>Pezizomycotina</taxon>
        <taxon>Leotiomycetes</taxon>
        <taxon>Helotiales</taxon>
        <taxon>Mollisiaceae</taxon>
        <taxon>Phialocephala</taxon>
        <taxon>Phialocephala fortinii species complex</taxon>
    </lineage>
</organism>
<protein>
    <recommendedName>
        <fullName evidence="3">BTB domain-containing protein</fullName>
    </recommendedName>
</protein>
<dbReference type="Proteomes" id="UP000184330">
    <property type="component" value="Unassembled WGS sequence"/>
</dbReference>
<sequence>MTKIDGDGTWFIGRAADTKDPAGNVEDYIGDPMAQETAFEKLLHVFYDHPIRITDVFELSIMTERAQYLLAIPKFSLAFLGALHYDQILLHQLRQMPEQFLPIAQKLKRELLYRRL</sequence>
<dbReference type="AlphaFoldDB" id="A0A1L7WRN5"/>
<keyword evidence="2" id="KW-1185">Reference proteome</keyword>
<name>A0A1L7WRN5_9HELO</name>
<dbReference type="OrthoDB" id="2129688at2759"/>
<evidence type="ECO:0000313" key="1">
    <source>
        <dbReference type="EMBL" id="CZR55436.1"/>
    </source>
</evidence>
<reference evidence="1 2" key="1">
    <citation type="submission" date="2016-03" db="EMBL/GenBank/DDBJ databases">
        <authorList>
            <person name="Ploux O."/>
        </authorList>
    </citation>
    <scope>NUCLEOTIDE SEQUENCE [LARGE SCALE GENOMIC DNA]</scope>
    <source>
        <strain evidence="1 2">UAMH 11012</strain>
    </source>
</reference>
<accession>A0A1L7WRN5</accession>
<evidence type="ECO:0000313" key="2">
    <source>
        <dbReference type="Proteomes" id="UP000184330"/>
    </source>
</evidence>
<proteinExistence type="predicted"/>